<dbReference type="EMBL" id="WSLF01000006">
    <property type="protein sequence ID" value="KAE9634122.1"/>
    <property type="molecule type" value="Genomic_DNA"/>
</dbReference>
<evidence type="ECO:0000313" key="2">
    <source>
        <dbReference type="EMBL" id="KAE9634122.1"/>
    </source>
</evidence>
<protein>
    <submittedName>
        <fullName evidence="2">VCBS repeat-containing protein</fullName>
    </submittedName>
</protein>
<feature type="region of interest" description="Disordered" evidence="1">
    <location>
        <begin position="1"/>
        <end position="24"/>
    </location>
</feature>
<name>A0A7C8LCF7_9FIRM</name>
<dbReference type="OrthoDB" id="1653343at2"/>
<dbReference type="SUPFAM" id="SSF69318">
    <property type="entry name" value="Integrin alpha N-terminal domain"/>
    <property type="match status" value="1"/>
</dbReference>
<accession>A0A7C8LCF7</accession>
<gene>
    <name evidence="2" type="ORF">GND95_08080</name>
</gene>
<evidence type="ECO:0000313" key="3">
    <source>
        <dbReference type="Proteomes" id="UP000483018"/>
    </source>
</evidence>
<comment type="caution">
    <text evidence="2">The sequence shown here is derived from an EMBL/GenBank/DDBJ whole genome shotgun (WGS) entry which is preliminary data.</text>
</comment>
<sequence>MNPYPYSRTDVNPPHIVSSAQGDVTGDGIPDTVYLTGIRTEDSPFIQKITLVIRDGRTGRITSVPLKSDAGYNPSIFLGDFTGNRVKDILISIASGGSGGIMYYYIYSDIGNMPKLLFDYEVFNESYKYEIIYRDQYKVDVINLTNQLKYIIDISNKGKDYLQEIYNADGTLKEPIEGFVSPLSGLYPIDYDSNGVYELLGFQRISGRFAADALGYIQTSLEWDKEKFRFRDQFAAIYGFPYNQ</sequence>
<evidence type="ECO:0000256" key="1">
    <source>
        <dbReference type="SAM" id="MobiDB-lite"/>
    </source>
</evidence>
<organism evidence="2 3">
    <name type="scientific">Defluviitalea raffinosedens</name>
    <dbReference type="NCBI Taxonomy" id="1450156"/>
    <lineage>
        <taxon>Bacteria</taxon>
        <taxon>Bacillati</taxon>
        <taxon>Bacillota</taxon>
        <taxon>Clostridia</taxon>
        <taxon>Lachnospirales</taxon>
        <taxon>Defluviitaleaceae</taxon>
        <taxon>Defluviitalea</taxon>
    </lineage>
</organism>
<dbReference type="Proteomes" id="UP000483018">
    <property type="component" value="Unassembled WGS sequence"/>
</dbReference>
<reference evidence="2 3" key="1">
    <citation type="submission" date="2019-12" db="EMBL/GenBank/DDBJ databases">
        <title>Defluviitalea raffinosedens, isolated from a biogas fermenter, genome sequencing and characterization.</title>
        <authorList>
            <person name="Rettenmaier R."/>
            <person name="Schneider M."/>
            <person name="Neuhaus K."/>
            <person name="Liebl W."/>
            <person name="Zverlov V."/>
        </authorList>
    </citation>
    <scope>NUCLEOTIDE SEQUENCE [LARGE SCALE GENOMIC DNA]</scope>
    <source>
        <strain evidence="2 3">249c-K6</strain>
    </source>
</reference>
<proteinExistence type="predicted"/>
<dbReference type="InterPro" id="IPR028994">
    <property type="entry name" value="Integrin_alpha_N"/>
</dbReference>
<keyword evidence="3" id="KW-1185">Reference proteome</keyword>
<dbReference type="AlphaFoldDB" id="A0A7C8LCF7"/>